<name>A0A9J6QDX5_9ENTR</name>
<sequence length="459" mass="50613">MTAFWQLERYGDNIAIIDDQNVELSYRQLADLVTSLAARIPARSLVFCLCNNSVDSLVGYLACLNARAVTLLLDNDIAPELLKQLIGCYQPGYLWRQTETGYALQDLNQNAPEMDNQLALLIATSGSTGSPKVVRQSYQNLMANTRSIVDYLDIDSCERPLAWLPMNYVYGLSIINTHLAQGATLLLTNSSPVQPTFWRFLKENKATSLSGVPYSWEILHKLRFTRMELPSLTTLTQAGGKLRPELHSQMAKWASDKGLRFFIMYGAAEATSRMGYLPVENTVEKPGAMGIAIPGGSFALEDDEGNEISDSGKCGELVYYGPNVSLGYAIRRSDLAKGDERQGRLATGDLAVRDSDGFYTIVGRKARFLKVFGNRVGLDELEHLVLNEFPSLECAAIGSDDNIRIFITDASATSAVKQYLAQTCHLHHSAFTVNSIDAIQKNAAGKTLYHQLEVQSEGI</sequence>
<dbReference type="Proteomes" id="UP001061282">
    <property type="component" value="Unassembled WGS sequence"/>
</dbReference>
<feature type="domain" description="AMP-dependent synthetase/ligase" evidence="2">
    <location>
        <begin position="109"/>
        <end position="328"/>
    </location>
</feature>
<accession>A0A9J6QDX5</accession>
<dbReference type="EMBL" id="JAMGZJ010000077">
    <property type="protein sequence ID" value="MCU6670072.1"/>
    <property type="molecule type" value="Genomic_DNA"/>
</dbReference>
<keyword evidence="1" id="KW-0436">Ligase</keyword>
<protein>
    <submittedName>
        <fullName evidence="3">AMP-binding protein</fullName>
    </submittedName>
</protein>
<feature type="domain" description="AMP-dependent synthetase/ligase" evidence="2">
    <location>
        <begin position="5"/>
        <end position="85"/>
    </location>
</feature>
<dbReference type="Gene3D" id="3.40.50.12780">
    <property type="entry name" value="N-terminal domain of ligase-like"/>
    <property type="match status" value="1"/>
</dbReference>
<dbReference type="GO" id="GO:0016877">
    <property type="term" value="F:ligase activity, forming carbon-sulfur bonds"/>
    <property type="evidence" value="ECO:0007669"/>
    <property type="project" value="UniProtKB-ARBA"/>
</dbReference>
<evidence type="ECO:0000259" key="2">
    <source>
        <dbReference type="Pfam" id="PF00501"/>
    </source>
</evidence>
<dbReference type="InterPro" id="IPR050237">
    <property type="entry name" value="ATP-dep_AMP-bd_enzyme"/>
</dbReference>
<comment type="caution">
    <text evidence="3">The sequence shown here is derived from an EMBL/GenBank/DDBJ whole genome shotgun (WGS) entry which is preliminary data.</text>
</comment>
<dbReference type="InterPro" id="IPR020845">
    <property type="entry name" value="AMP-binding_CS"/>
</dbReference>
<dbReference type="RefSeq" id="WP_271268618.1">
    <property type="nucleotide sequence ID" value="NZ_JAMGZJ010000077.1"/>
</dbReference>
<evidence type="ECO:0000256" key="1">
    <source>
        <dbReference type="ARBA" id="ARBA00022598"/>
    </source>
</evidence>
<dbReference type="PANTHER" id="PTHR43767:SF1">
    <property type="entry name" value="NONRIBOSOMAL PEPTIDE SYNTHASE PES1 (EUROFUNG)-RELATED"/>
    <property type="match status" value="1"/>
</dbReference>
<dbReference type="Pfam" id="PF00501">
    <property type="entry name" value="AMP-binding"/>
    <property type="match status" value="2"/>
</dbReference>
<dbReference type="PANTHER" id="PTHR43767">
    <property type="entry name" value="LONG-CHAIN-FATTY-ACID--COA LIGASE"/>
    <property type="match status" value="1"/>
</dbReference>
<reference evidence="3" key="1">
    <citation type="submission" date="2022-05" db="EMBL/GenBank/DDBJ databases">
        <title>Description of a novel species of Leclercia; Leclercia tamurae and the Proposal for a Novel Genus Silvania gen. nov. Containing Two Novel Species Silvania hatchlandensis sp. nov. and Silvania confinis sp. nov. Isolated from the Rhizosphere of Oak.</title>
        <authorList>
            <person name="Maddock D.W."/>
            <person name="Brady C.L."/>
            <person name="Denman S."/>
            <person name="Arnold D."/>
        </authorList>
    </citation>
    <scope>NUCLEOTIDE SEQUENCE</scope>
    <source>
        <strain evidence="3">H4N4</strain>
    </source>
</reference>
<dbReference type="SUPFAM" id="SSF56801">
    <property type="entry name" value="Acetyl-CoA synthetase-like"/>
    <property type="match status" value="1"/>
</dbReference>
<proteinExistence type="predicted"/>
<evidence type="ECO:0000313" key="4">
    <source>
        <dbReference type="Proteomes" id="UP001061282"/>
    </source>
</evidence>
<dbReference type="AlphaFoldDB" id="A0A9J6QDX5"/>
<dbReference type="InterPro" id="IPR000873">
    <property type="entry name" value="AMP-dep_synth/lig_dom"/>
</dbReference>
<dbReference type="PROSITE" id="PS00455">
    <property type="entry name" value="AMP_BINDING"/>
    <property type="match status" value="1"/>
</dbReference>
<evidence type="ECO:0000313" key="3">
    <source>
        <dbReference type="EMBL" id="MCU6670072.1"/>
    </source>
</evidence>
<keyword evidence="4" id="KW-1185">Reference proteome</keyword>
<gene>
    <name evidence="3" type="ORF">M8013_15105</name>
</gene>
<dbReference type="InterPro" id="IPR042099">
    <property type="entry name" value="ANL_N_sf"/>
</dbReference>
<organism evidence="3 4">
    <name type="scientific">Silvania confinis</name>
    <dbReference type="NCBI Taxonomy" id="2926470"/>
    <lineage>
        <taxon>Bacteria</taxon>
        <taxon>Pseudomonadati</taxon>
        <taxon>Pseudomonadota</taxon>
        <taxon>Gammaproteobacteria</taxon>
        <taxon>Enterobacterales</taxon>
        <taxon>Enterobacteriaceae</taxon>
        <taxon>Silvania</taxon>
    </lineage>
</organism>